<gene>
    <name evidence="8" type="ORF">EVJ46_00325</name>
</gene>
<keyword evidence="5" id="KW-0804">Transcription</keyword>
<evidence type="ECO:0000313" key="9">
    <source>
        <dbReference type="Proteomes" id="UP000316562"/>
    </source>
</evidence>
<dbReference type="SUPFAM" id="SSF47729">
    <property type="entry name" value="IHF-like DNA-binding proteins"/>
    <property type="match status" value="1"/>
</dbReference>
<accession>A0A519BHJ3</accession>
<dbReference type="PANTHER" id="PTHR33175:SF2">
    <property type="entry name" value="INTEGRATION HOST FACTOR SUBUNIT ALPHA"/>
    <property type="match status" value="1"/>
</dbReference>
<proteinExistence type="inferred from homology"/>
<evidence type="ECO:0000256" key="2">
    <source>
        <dbReference type="ARBA" id="ARBA00022845"/>
    </source>
</evidence>
<evidence type="ECO:0000313" key="8">
    <source>
        <dbReference type="EMBL" id="RZD16722.1"/>
    </source>
</evidence>
<dbReference type="InterPro" id="IPR010992">
    <property type="entry name" value="IHF-like_DNA-bd_dom_sf"/>
</dbReference>
<dbReference type="SMART" id="SM00411">
    <property type="entry name" value="BHL"/>
    <property type="match status" value="1"/>
</dbReference>
<dbReference type="PANTHER" id="PTHR33175">
    <property type="entry name" value="DNA-BINDING PROTEIN HU"/>
    <property type="match status" value="1"/>
</dbReference>
<name>A0A519BHJ3_ACIG2</name>
<dbReference type="EMBL" id="SGBC01000001">
    <property type="protein sequence ID" value="RZD16722.1"/>
    <property type="molecule type" value="Genomic_DNA"/>
</dbReference>
<protein>
    <recommendedName>
        <fullName evidence="1">Integration host factor subunit alpha</fullName>
    </recommendedName>
</protein>
<comment type="caution">
    <text evidence="8">The sequence shown here is derived from an EMBL/GenBank/DDBJ whole genome shotgun (WGS) entry which is preliminary data.</text>
</comment>
<keyword evidence="2" id="KW-0810">Translation regulation</keyword>
<dbReference type="InterPro" id="IPR000119">
    <property type="entry name" value="Hist_DNA-bd"/>
</dbReference>
<dbReference type="Proteomes" id="UP000316562">
    <property type="component" value="Unassembled WGS sequence"/>
</dbReference>
<dbReference type="InterPro" id="IPR005684">
    <property type="entry name" value="IHF_alpha"/>
</dbReference>
<dbReference type="CDD" id="cd13835">
    <property type="entry name" value="IHF_A"/>
    <property type="match status" value="1"/>
</dbReference>
<organism evidence="8 9">
    <name type="scientific">Acididesulfobacter guangdongensis</name>
    <dbReference type="NCBI Taxonomy" id="2597225"/>
    <lineage>
        <taxon>Bacteria</taxon>
        <taxon>Deltaproteobacteria</taxon>
        <taxon>Candidatus Acidulodesulfobacterales</taxon>
        <taxon>Candidatus Acididesulfobacter</taxon>
    </lineage>
</organism>
<keyword evidence="6" id="KW-0233">DNA recombination</keyword>
<evidence type="ECO:0000256" key="1">
    <source>
        <dbReference type="ARBA" id="ARBA00018329"/>
    </source>
</evidence>
<keyword evidence="3" id="KW-0805">Transcription regulation</keyword>
<evidence type="ECO:0000256" key="3">
    <source>
        <dbReference type="ARBA" id="ARBA00023015"/>
    </source>
</evidence>
<dbReference type="GO" id="GO:0005829">
    <property type="term" value="C:cytosol"/>
    <property type="evidence" value="ECO:0007669"/>
    <property type="project" value="TreeGrafter"/>
</dbReference>
<dbReference type="PROSITE" id="PS00045">
    <property type="entry name" value="HISTONE_LIKE"/>
    <property type="match status" value="1"/>
</dbReference>
<dbReference type="Pfam" id="PF00216">
    <property type="entry name" value="Bac_DNA_binding"/>
    <property type="match status" value="1"/>
</dbReference>
<keyword evidence="4" id="KW-0238">DNA-binding</keyword>
<evidence type="ECO:0000256" key="4">
    <source>
        <dbReference type="ARBA" id="ARBA00023125"/>
    </source>
</evidence>
<comment type="similarity">
    <text evidence="7">Belongs to the bacterial histone-like protein family.</text>
</comment>
<dbReference type="AlphaFoldDB" id="A0A519BHJ3"/>
<sequence length="99" mass="11247">MSLTKSEISSKVHEKVGIPHNDSLKYVNSFFEMVKSEAERTGLLKFSGFGNFAVKEKTKRKGRNPQNGEVMYISERKVLKFKPSNVLKNKVNRQNGLEG</sequence>
<reference evidence="8 9" key="1">
    <citation type="journal article" date="2019" name="ISME J.">
        <title>Insights into ecological role of a new deltaproteobacterial order Candidatus Acidulodesulfobacterales by metagenomics and metatranscriptomics.</title>
        <authorList>
            <person name="Tan S."/>
            <person name="Liu J."/>
            <person name="Fang Y."/>
            <person name="Hedlund B.P."/>
            <person name="Lian Z.H."/>
            <person name="Huang L.Y."/>
            <person name="Li J.T."/>
            <person name="Huang L.N."/>
            <person name="Li W.J."/>
            <person name="Jiang H.C."/>
            <person name="Dong H.L."/>
            <person name="Shu W.S."/>
        </authorList>
    </citation>
    <scope>NUCLEOTIDE SEQUENCE [LARGE SCALE GENOMIC DNA]</scope>
    <source>
        <strain evidence="8">AP2</strain>
    </source>
</reference>
<evidence type="ECO:0000256" key="6">
    <source>
        <dbReference type="ARBA" id="ARBA00023172"/>
    </source>
</evidence>
<evidence type="ECO:0000256" key="7">
    <source>
        <dbReference type="RuleBase" id="RU003939"/>
    </source>
</evidence>
<dbReference type="Gene3D" id="4.10.520.10">
    <property type="entry name" value="IHF-like DNA-binding proteins"/>
    <property type="match status" value="1"/>
</dbReference>
<dbReference type="GO" id="GO:0006355">
    <property type="term" value="P:regulation of DNA-templated transcription"/>
    <property type="evidence" value="ECO:0007669"/>
    <property type="project" value="InterPro"/>
</dbReference>
<evidence type="ECO:0000256" key="5">
    <source>
        <dbReference type="ARBA" id="ARBA00023163"/>
    </source>
</evidence>
<dbReference type="GO" id="GO:0009893">
    <property type="term" value="P:positive regulation of metabolic process"/>
    <property type="evidence" value="ECO:0007669"/>
    <property type="project" value="UniProtKB-ARBA"/>
</dbReference>
<dbReference type="PRINTS" id="PR01727">
    <property type="entry name" value="DNABINDINGHU"/>
</dbReference>
<dbReference type="GO" id="GO:0003677">
    <property type="term" value="F:DNA binding"/>
    <property type="evidence" value="ECO:0007669"/>
    <property type="project" value="UniProtKB-KW"/>
</dbReference>
<dbReference type="GO" id="GO:0006310">
    <property type="term" value="P:DNA recombination"/>
    <property type="evidence" value="ECO:0007669"/>
    <property type="project" value="UniProtKB-KW"/>
</dbReference>
<dbReference type="GO" id="GO:0006417">
    <property type="term" value="P:regulation of translation"/>
    <property type="evidence" value="ECO:0007669"/>
    <property type="project" value="UniProtKB-KW"/>
</dbReference>
<dbReference type="GO" id="GO:0030527">
    <property type="term" value="F:structural constituent of chromatin"/>
    <property type="evidence" value="ECO:0007669"/>
    <property type="project" value="InterPro"/>
</dbReference>
<dbReference type="InterPro" id="IPR020816">
    <property type="entry name" value="Histone-like_DNA-bd_CS"/>
</dbReference>